<keyword evidence="3" id="KW-1185">Reference proteome</keyword>
<sequence>MAKGNNDRKPTVQKRKTSPNHRPELAKEVTSPRSVASSRTSSSGSRAQKAPSDDNVPGRSFDGARHARPNKKPENGSGEPPARSDGQDNDNVGGIFNKAYNIKFLSGGRGNKIVQIGGESRPVEGFNGASNIDFDQFNFSAVAESDGLLRHYEEAHDLTFKDIDMEFNGKKKTPDALVNVPNAQGYEQRAKQNYDPGRPGMNLTLQPFAPAVQSQMPHFITSTTTTYSALPPGAYILILPADHANPNAMPANCAPLQNQYVHADKPTGAPRPQQHGESSSTYHSTDNFRQQAQPLPKSHRRIETEFLDLLETTVSLLQASFLAYSQIHYRSG</sequence>
<feature type="region of interest" description="Disordered" evidence="1">
    <location>
        <begin position="1"/>
        <end position="92"/>
    </location>
</feature>
<evidence type="ECO:0000313" key="3">
    <source>
        <dbReference type="Proteomes" id="UP000297245"/>
    </source>
</evidence>
<dbReference type="AlphaFoldDB" id="A0A4S8L3C2"/>
<dbReference type="Proteomes" id="UP000297245">
    <property type="component" value="Unassembled WGS sequence"/>
</dbReference>
<name>A0A4S8L3C2_DENBC</name>
<dbReference type="EMBL" id="ML179705">
    <property type="protein sequence ID" value="THU82823.1"/>
    <property type="molecule type" value="Genomic_DNA"/>
</dbReference>
<organism evidence="2 3">
    <name type="scientific">Dendrothele bispora (strain CBS 962.96)</name>
    <dbReference type="NCBI Taxonomy" id="1314807"/>
    <lineage>
        <taxon>Eukaryota</taxon>
        <taxon>Fungi</taxon>
        <taxon>Dikarya</taxon>
        <taxon>Basidiomycota</taxon>
        <taxon>Agaricomycotina</taxon>
        <taxon>Agaricomycetes</taxon>
        <taxon>Agaricomycetidae</taxon>
        <taxon>Agaricales</taxon>
        <taxon>Agaricales incertae sedis</taxon>
        <taxon>Dendrothele</taxon>
    </lineage>
</organism>
<evidence type="ECO:0000256" key="1">
    <source>
        <dbReference type="SAM" id="MobiDB-lite"/>
    </source>
</evidence>
<gene>
    <name evidence="2" type="ORF">K435DRAFT_844261</name>
</gene>
<reference evidence="2 3" key="1">
    <citation type="journal article" date="2019" name="Nat. Ecol. Evol.">
        <title>Megaphylogeny resolves global patterns of mushroom evolution.</title>
        <authorList>
            <person name="Varga T."/>
            <person name="Krizsan K."/>
            <person name="Foldi C."/>
            <person name="Dima B."/>
            <person name="Sanchez-Garcia M."/>
            <person name="Sanchez-Ramirez S."/>
            <person name="Szollosi G.J."/>
            <person name="Szarkandi J.G."/>
            <person name="Papp V."/>
            <person name="Albert L."/>
            <person name="Andreopoulos W."/>
            <person name="Angelini C."/>
            <person name="Antonin V."/>
            <person name="Barry K.W."/>
            <person name="Bougher N.L."/>
            <person name="Buchanan P."/>
            <person name="Buyck B."/>
            <person name="Bense V."/>
            <person name="Catcheside P."/>
            <person name="Chovatia M."/>
            <person name="Cooper J."/>
            <person name="Damon W."/>
            <person name="Desjardin D."/>
            <person name="Finy P."/>
            <person name="Geml J."/>
            <person name="Haridas S."/>
            <person name="Hughes K."/>
            <person name="Justo A."/>
            <person name="Karasinski D."/>
            <person name="Kautmanova I."/>
            <person name="Kiss B."/>
            <person name="Kocsube S."/>
            <person name="Kotiranta H."/>
            <person name="LaButti K.M."/>
            <person name="Lechner B.E."/>
            <person name="Liimatainen K."/>
            <person name="Lipzen A."/>
            <person name="Lukacs Z."/>
            <person name="Mihaltcheva S."/>
            <person name="Morgado L.N."/>
            <person name="Niskanen T."/>
            <person name="Noordeloos M.E."/>
            <person name="Ohm R.A."/>
            <person name="Ortiz-Santana B."/>
            <person name="Ovrebo C."/>
            <person name="Racz N."/>
            <person name="Riley R."/>
            <person name="Savchenko A."/>
            <person name="Shiryaev A."/>
            <person name="Soop K."/>
            <person name="Spirin V."/>
            <person name="Szebenyi C."/>
            <person name="Tomsovsky M."/>
            <person name="Tulloss R.E."/>
            <person name="Uehling J."/>
            <person name="Grigoriev I.V."/>
            <person name="Vagvolgyi C."/>
            <person name="Papp T."/>
            <person name="Martin F.M."/>
            <person name="Miettinen O."/>
            <person name="Hibbett D.S."/>
            <person name="Nagy L.G."/>
        </authorList>
    </citation>
    <scope>NUCLEOTIDE SEQUENCE [LARGE SCALE GENOMIC DNA]</scope>
    <source>
        <strain evidence="2 3">CBS 962.96</strain>
    </source>
</reference>
<proteinExistence type="predicted"/>
<feature type="compositionally biased region" description="Basic and acidic residues" evidence="1">
    <location>
        <begin position="1"/>
        <end position="10"/>
    </location>
</feature>
<evidence type="ECO:0000313" key="2">
    <source>
        <dbReference type="EMBL" id="THU82823.1"/>
    </source>
</evidence>
<feature type="compositionally biased region" description="Low complexity" evidence="1">
    <location>
        <begin position="29"/>
        <end position="47"/>
    </location>
</feature>
<accession>A0A4S8L3C2</accession>
<feature type="region of interest" description="Disordered" evidence="1">
    <location>
        <begin position="262"/>
        <end position="297"/>
    </location>
</feature>
<feature type="compositionally biased region" description="Polar residues" evidence="1">
    <location>
        <begin position="275"/>
        <end position="293"/>
    </location>
</feature>
<protein>
    <submittedName>
        <fullName evidence="2">Uncharacterized protein</fullName>
    </submittedName>
</protein>